<reference evidence="10" key="1">
    <citation type="submission" date="2017-02" db="EMBL/GenBank/DDBJ databases">
        <authorList>
            <person name="Tafer H."/>
            <person name="Lopandic K."/>
        </authorList>
    </citation>
    <scope>NUCLEOTIDE SEQUENCE [LARGE SCALE GENOMIC DNA]</scope>
    <source>
        <strain evidence="10">CBS 366.77</strain>
    </source>
</reference>
<feature type="region of interest" description="Disordered" evidence="6">
    <location>
        <begin position="1"/>
        <end position="21"/>
    </location>
</feature>
<comment type="caution">
    <text evidence="9">The sequence shown here is derived from an EMBL/GenBank/DDBJ whole genome shotgun (WGS) entry which is preliminary data.</text>
</comment>
<proteinExistence type="inferred from homology"/>
<dbReference type="InterPro" id="IPR036259">
    <property type="entry name" value="MFS_trans_sf"/>
</dbReference>
<dbReference type="PANTHER" id="PTHR23502:SF68">
    <property type="entry name" value="MULTIDRUG TRANSPORTER, PUTATIVE (AFU_ORTHOLOGUE AFUA_3G01120)-RELATED"/>
    <property type="match status" value="1"/>
</dbReference>
<keyword evidence="5 7" id="KW-0472">Membrane</keyword>
<dbReference type="SUPFAM" id="SSF103473">
    <property type="entry name" value="MFS general substrate transporter"/>
    <property type="match status" value="1"/>
</dbReference>
<feature type="region of interest" description="Disordered" evidence="6">
    <location>
        <begin position="43"/>
        <end position="71"/>
    </location>
</feature>
<sequence length="544" mass="59258">MKDSDKSSMGGSTPCESKTELRTVAGEKSLSYDNLADVEQGVAPDTNVTALPDKNTQHDRDPNVVDWDGPDDPENPLNWPFRKKFASTVVISAITLVTPLGSSMFAPGVPEVMKEFKSTNLELMSFVVSVYLIGYCFGPLFIAPISELYGRLIVYNVCNVLYVVFTVACAVAPNLPSLIVFRLFAGLAGSCPLTIGAGSIADMFVQEQRGGAMSAWAIGPLIGPVVGPVAGGYLTQAKGWRWTFWVIAMAVSIFNPKGQCEVLTKPISQAGAIAINTFIFMRESYAVTLLQRKTKRLQKETGNPNLRSILDTGRTTKQLFLFSILRPTKMLFLSPIVFLLSLHVAVVYGYLYLLFTTMTSVFQQQYGFSQGSVGLAYLGIGIGSMFGLAILGGVSDRLLRYLSNKHGGKKPEYRLPPMIPGTLFIPLALFMYGWTAEKKTHWIVPIIGTSFLGVGMLVSFMTVSTYLVDAYTIYAASAMAANAVFRSLVGAVLPLAGGPMYETLGLGWGNSLLGFISLALAPLPAIFYFYGERIRTSKMFRVEF</sequence>
<dbReference type="Proteomes" id="UP000266188">
    <property type="component" value="Unassembled WGS sequence"/>
</dbReference>
<dbReference type="FunFam" id="1.20.1250.20:FF:000011">
    <property type="entry name" value="MFS multidrug transporter, putative"/>
    <property type="match status" value="1"/>
</dbReference>
<evidence type="ECO:0000256" key="4">
    <source>
        <dbReference type="ARBA" id="ARBA00022989"/>
    </source>
</evidence>
<name>A0A3A2ZW78_9EURO</name>
<feature type="transmembrane region" description="Helical" evidence="7">
    <location>
        <begin position="179"/>
        <end position="201"/>
    </location>
</feature>
<evidence type="ECO:0000256" key="2">
    <source>
        <dbReference type="ARBA" id="ARBA00008335"/>
    </source>
</evidence>
<feature type="transmembrane region" description="Helical" evidence="7">
    <location>
        <begin position="415"/>
        <end position="436"/>
    </location>
</feature>
<protein>
    <submittedName>
        <fullName evidence="9">MFS multidrug transporter</fullName>
    </submittedName>
</protein>
<accession>A0A3A2ZW78</accession>
<keyword evidence="4 7" id="KW-1133">Transmembrane helix</keyword>
<feature type="transmembrane region" description="Helical" evidence="7">
    <location>
        <begin position="473"/>
        <end position="496"/>
    </location>
</feature>
<comment type="similarity">
    <text evidence="2">Belongs to the major facilitator superfamily.</text>
</comment>
<evidence type="ECO:0000313" key="9">
    <source>
        <dbReference type="EMBL" id="RJE27296.1"/>
    </source>
</evidence>
<feature type="transmembrane region" description="Helical" evidence="7">
    <location>
        <begin position="85"/>
        <end position="106"/>
    </location>
</feature>
<dbReference type="InterPro" id="IPR011701">
    <property type="entry name" value="MFS"/>
</dbReference>
<evidence type="ECO:0000256" key="7">
    <source>
        <dbReference type="SAM" id="Phobius"/>
    </source>
</evidence>
<feature type="transmembrane region" description="Helical" evidence="7">
    <location>
        <begin position="375"/>
        <end position="394"/>
    </location>
</feature>
<keyword evidence="10" id="KW-1185">Reference proteome</keyword>
<feature type="domain" description="Major facilitator superfamily (MFS) profile" evidence="8">
    <location>
        <begin position="87"/>
        <end position="534"/>
    </location>
</feature>
<feature type="transmembrane region" description="Helical" evidence="7">
    <location>
        <begin position="213"/>
        <end position="233"/>
    </location>
</feature>
<dbReference type="GO" id="GO:0022857">
    <property type="term" value="F:transmembrane transporter activity"/>
    <property type="evidence" value="ECO:0007669"/>
    <property type="project" value="InterPro"/>
</dbReference>
<evidence type="ECO:0000256" key="6">
    <source>
        <dbReference type="SAM" id="MobiDB-lite"/>
    </source>
</evidence>
<feature type="transmembrane region" description="Helical" evidence="7">
    <location>
        <begin position="442"/>
        <end position="461"/>
    </location>
</feature>
<dbReference type="InterPro" id="IPR020846">
    <property type="entry name" value="MFS_dom"/>
</dbReference>
<evidence type="ECO:0000313" key="10">
    <source>
        <dbReference type="Proteomes" id="UP000266188"/>
    </source>
</evidence>
<dbReference type="EMBL" id="MVGC01000005">
    <property type="protein sequence ID" value="RJE27296.1"/>
    <property type="molecule type" value="Genomic_DNA"/>
</dbReference>
<dbReference type="PROSITE" id="PS50850">
    <property type="entry name" value="MFS"/>
    <property type="match status" value="1"/>
</dbReference>
<organism evidence="9 10">
    <name type="scientific">Aspergillus sclerotialis</name>
    <dbReference type="NCBI Taxonomy" id="2070753"/>
    <lineage>
        <taxon>Eukaryota</taxon>
        <taxon>Fungi</taxon>
        <taxon>Dikarya</taxon>
        <taxon>Ascomycota</taxon>
        <taxon>Pezizomycotina</taxon>
        <taxon>Eurotiomycetes</taxon>
        <taxon>Eurotiomycetidae</taxon>
        <taxon>Eurotiales</taxon>
        <taxon>Aspergillaceae</taxon>
        <taxon>Aspergillus</taxon>
        <taxon>Aspergillus subgen. Polypaecilum</taxon>
    </lineage>
</organism>
<feature type="transmembrane region" description="Helical" evidence="7">
    <location>
        <begin position="152"/>
        <end position="173"/>
    </location>
</feature>
<feature type="transmembrane region" description="Helical" evidence="7">
    <location>
        <begin position="331"/>
        <end position="355"/>
    </location>
</feature>
<dbReference type="CDD" id="cd17323">
    <property type="entry name" value="MFS_Tpo1_MDR_like"/>
    <property type="match status" value="1"/>
</dbReference>
<dbReference type="PANTHER" id="PTHR23502">
    <property type="entry name" value="MAJOR FACILITATOR SUPERFAMILY"/>
    <property type="match status" value="1"/>
</dbReference>
<dbReference type="Gene3D" id="1.20.1250.20">
    <property type="entry name" value="MFS general substrate transporter like domains"/>
    <property type="match status" value="1"/>
</dbReference>
<keyword evidence="3 7" id="KW-0812">Transmembrane</keyword>
<evidence type="ECO:0000256" key="3">
    <source>
        <dbReference type="ARBA" id="ARBA00022692"/>
    </source>
</evidence>
<comment type="subcellular location">
    <subcellularLocation>
        <location evidence="1">Membrane</location>
        <topology evidence="1">Multi-pass membrane protein</topology>
    </subcellularLocation>
</comment>
<evidence type="ECO:0000256" key="1">
    <source>
        <dbReference type="ARBA" id="ARBA00004141"/>
    </source>
</evidence>
<dbReference type="GO" id="GO:0016020">
    <property type="term" value="C:membrane"/>
    <property type="evidence" value="ECO:0007669"/>
    <property type="project" value="UniProtKB-SubCell"/>
</dbReference>
<feature type="transmembrane region" description="Helical" evidence="7">
    <location>
        <begin position="508"/>
        <end position="531"/>
    </location>
</feature>
<feature type="transmembrane region" description="Helical" evidence="7">
    <location>
        <begin position="126"/>
        <end position="145"/>
    </location>
</feature>
<evidence type="ECO:0000259" key="8">
    <source>
        <dbReference type="PROSITE" id="PS50850"/>
    </source>
</evidence>
<evidence type="ECO:0000256" key="5">
    <source>
        <dbReference type="ARBA" id="ARBA00023136"/>
    </source>
</evidence>
<dbReference type="OrthoDB" id="5296287at2759"/>
<dbReference type="Pfam" id="PF07690">
    <property type="entry name" value="MFS_1"/>
    <property type="match status" value="1"/>
</dbReference>
<dbReference type="STRING" id="2070753.A0A3A2ZW78"/>
<gene>
    <name evidence="9" type="ORF">PHISCL_00306</name>
</gene>
<feature type="compositionally biased region" description="Polar residues" evidence="6">
    <location>
        <begin position="7"/>
        <end position="16"/>
    </location>
</feature>
<dbReference type="AlphaFoldDB" id="A0A3A2ZW78"/>